<dbReference type="GO" id="GO:0046872">
    <property type="term" value="F:metal ion binding"/>
    <property type="evidence" value="ECO:0007669"/>
    <property type="project" value="UniProtKB-KW"/>
</dbReference>
<dbReference type="RefSeq" id="WP_119323334.1">
    <property type="nucleotide sequence ID" value="NZ_AP025739.1"/>
</dbReference>
<evidence type="ECO:0000256" key="5">
    <source>
        <dbReference type="ARBA" id="ARBA00022825"/>
    </source>
</evidence>
<protein>
    <submittedName>
        <fullName evidence="8">Peptidase S53</fullName>
    </submittedName>
</protein>
<dbReference type="PANTHER" id="PTHR14218:SF15">
    <property type="entry name" value="TRIPEPTIDYL-PEPTIDASE 1"/>
    <property type="match status" value="1"/>
</dbReference>
<dbReference type="KEGG" id="ccot:CCAX7_36570"/>
<proteinExistence type="predicted"/>
<gene>
    <name evidence="8" type="ORF">CCAX7_36570</name>
</gene>
<evidence type="ECO:0000256" key="2">
    <source>
        <dbReference type="ARBA" id="ARBA00022670"/>
    </source>
</evidence>
<evidence type="ECO:0000256" key="1">
    <source>
        <dbReference type="ARBA" id="ARBA00001913"/>
    </source>
</evidence>
<dbReference type="GO" id="GO:0006508">
    <property type="term" value="P:proteolysis"/>
    <property type="evidence" value="ECO:0007669"/>
    <property type="project" value="UniProtKB-KW"/>
</dbReference>
<dbReference type="SUPFAM" id="SSF52743">
    <property type="entry name" value="Subtilisin-like"/>
    <property type="match status" value="1"/>
</dbReference>
<evidence type="ECO:0000256" key="3">
    <source>
        <dbReference type="ARBA" id="ARBA00022723"/>
    </source>
</evidence>
<name>A0A402D1B6_9BACT</name>
<dbReference type="Pfam" id="PF09286">
    <property type="entry name" value="Pro-kuma_activ"/>
    <property type="match status" value="1"/>
</dbReference>
<dbReference type="InterPro" id="IPR015366">
    <property type="entry name" value="S53_propep"/>
</dbReference>
<keyword evidence="9" id="KW-1185">Reference proteome</keyword>
<keyword evidence="5" id="KW-0720">Serine protease</keyword>
<keyword evidence="7" id="KW-0865">Zymogen</keyword>
<dbReference type="AlphaFoldDB" id="A0A402D1B6"/>
<dbReference type="GO" id="GO:0004252">
    <property type="term" value="F:serine-type endopeptidase activity"/>
    <property type="evidence" value="ECO:0007669"/>
    <property type="project" value="InterPro"/>
</dbReference>
<reference evidence="8 9" key="1">
    <citation type="journal article" date="2019" name="Int. J. Syst. Evol. Microbiol.">
        <title>Capsulimonas corticalis gen. nov., sp. nov., an aerobic capsulated bacterium, of a novel bacterial order, Capsulimonadales ord. nov., of the class Armatimonadia of the phylum Armatimonadetes.</title>
        <authorList>
            <person name="Li J."/>
            <person name="Kudo C."/>
            <person name="Tonouchi A."/>
        </authorList>
    </citation>
    <scope>NUCLEOTIDE SEQUENCE [LARGE SCALE GENOMIC DNA]</scope>
    <source>
        <strain evidence="8 9">AX-7</strain>
    </source>
</reference>
<keyword evidence="3" id="KW-0479">Metal-binding</keyword>
<keyword evidence="4" id="KW-0378">Hydrolase</keyword>
<dbReference type="OrthoDB" id="9002785at2"/>
<dbReference type="CDD" id="cd04056">
    <property type="entry name" value="Peptidases_S53"/>
    <property type="match status" value="1"/>
</dbReference>
<evidence type="ECO:0000313" key="8">
    <source>
        <dbReference type="EMBL" id="BDI31606.1"/>
    </source>
</evidence>
<evidence type="ECO:0000256" key="6">
    <source>
        <dbReference type="ARBA" id="ARBA00022837"/>
    </source>
</evidence>
<organism evidence="8 9">
    <name type="scientific">Capsulimonas corticalis</name>
    <dbReference type="NCBI Taxonomy" id="2219043"/>
    <lineage>
        <taxon>Bacteria</taxon>
        <taxon>Bacillati</taxon>
        <taxon>Armatimonadota</taxon>
        <taxon>Armatimonadia</taxon>
        <taxon>Capsulimonadales</taxon>
        <taxon>Capsulimonadaceae</taxon>
        <taxon>Capsulimonas</taxon>
    </lineage>
</organism>
<dbReference type="GO" id="GO:0008240">
    <property type="term" value="F:tripeptidyl-peptidase activity"/>
    <property type="evidence" value="ECO:0007669"/>
    <property type="project" value="TreeGrafter"/>
</dbReference>
<evidence type="ECO:0000256" key="7">
    <source>
        <dbReference type="ARBA" id="ARBA00023145"/>
    </source>
</evidence>
<sequence>MSDRKVFHDSVAPFPKEGIAPEGFVVNSATDEHRKEPIKLHFSLNIPSQEELEDRVAAGQTVSNEDLHGKYAPARAEVDKLTTWLKSEGLEVQVTPDRTSVYVSGTAAQIENSLDVKMARVTKGGLGYTAALNAPSLPADIAGPVQAIIGLQPFRQAHKHLKALLPKAGNRALSAGPNPQPNIQNAPPYLVEEVLAAYNADNIGVTGAGQTIAILIDTVPLDSDLQAFWQRNGISVNLSQIKKINVKGGPLPVPEGEETLDVSWASGIAPGATIRIYASGSLAFVDLDAALDKILGDAMADKSIRQLSISLGLGELFMNQAPGEIAAQHQKYLQLAALGVNVFVSSGDAGSNPDETGHGFGPTPQVEYASSDPCVVGVGGTSLFLAGDGSVSKEIGWANGGGGKSVAFKHRPVWQRGTGVPGGRQRLVPDVSLTADPNEGAFLILNGVAQQFGGTSWSAPVWAAFCALINEARANAGKASLPFLNPLIYPLIGTSCFRDIVKGTNGAFDAVPGYDMVTGIGAPNVKALIAELTK</sequence>
<dbReference type="InterPro" id="IPR050819">
    <property type="entry name" value="Tripeptidyl-peptidase_I"/>
</dbReference>
<dbReference type="PANTHER" id="PTHR14218">
    <property type="entry name" value="PROTEASE S8 TRIPEPTIDYL PEPTIDASE I CLN2"/>
    <property type="match status" value="1"/>
</dbReference>
<keyword evidence="2" id="KW-0645">Protease</keyword>
<evidence type="ECO:0000313" key="9">
    <source>
        <dbReference type="Proteomes" id="UP000287394"/>
    </source>
</evidence>
<dbReference type="InterPro" id="IPR030400">
    <property type="entry name" value="Sedolisin_dom"/>
</dbReference>
<accession>A0A402D1B6</accession>
<dbReference type="SUPFAM" id="SSF54897">
    <property type="entry name" value="Protease propeptides/inhibitors"/>
    <property type="match status" value="1"/>
</dbReference>
<dbReference type="Gene3D" id="3.40.50.200">
    <property type="entry name" value="Peptidase S8/S53 domain"/>
    <property type="match status" value="1"/>
</dbReference>
<dbReference type="CDD" id="cd11377">
    <property type="entry name" value="Pro-peptidase_S53"/>
    <property type="match status" value="1"/>
</dbReference>
<comment type="cofactor">
    <cofactor evidence="1">
        <name>Ca(2+)</name>
        <dbReference type="ChEBI" id="CHEBI:29108"/>
    </cofactor>
</comment>
<keyword evidence="6" id="KW-0106">Calcium</keyword>
<dbReference type="InterPro" id="IPR036852">
    <property type="entry name" value="Peptidase_S8/S53_dom_sf"/>
</dbReference>
<evidence type="ECO:0000256" key="4">
    <source>
        <dbReference type="ARBA" id="ARBA00022801"/>
    </source>
</evidence>
<dbReference type="EMBL" id="AP025739">
    <property type="protein sequence ID" value="BDI31606.1"/>
    <property type="molecule type" value="Genomic_DNA"/>
</dbReference>
<dbReference type="SMART" id="SM00944">
    <property type="entry name" value="Pro-kuma_activ"/>
    <property type="match status" value="1"/>
</dbReference>
<dbReference type="PROSITE" id="PS51695">
    <property type="entry name" value="SEDOLISIN"/>
    <property type="match status" value="1"/>
</dbReference>
<dbReference type="Proteomes" id="UP000287394">
    <property type="component" value="Chromosome"/>
</dbReference>